<evidence type="ECO:0000313" key="2">
    <source>
        <dbReference type="Proteomes" id="UP000025241"/>
    </source>
</evidence>
<dbReference type="EMBL" id="HG322950">
    <property type="protein sequence ID" value="CDF83758.1"/>
    <property type="molecule type" value="Genomic_DNA"/>
</dbReference>
<accession>A0A024HH32</accession>
<protein>
    <submittedName>
        <fullName evidence="1">Uncharacterized protein</fullName>
    </submittedName>
</protein>
<reference evidence="1 2" key="2">
    <citation type="submission" date="2014-05" db="EMBL/GenBank/DDBJ databases">
        <title>Genome sequence of the 3-chlorobenzoate degrading bacterium Pseudomonas knackmussii B13 shows multiple evidence for horizontal gene transfer.</title>
        <authorList>
            <person name="Miyazaki R."/>
            <person name="Bertelli C."/>
            <person name="Falquet L."/>
            <person name="Robinson-Rechavi M."/>
            <person name="Gharib W."/>
            <person name="Roy S."/>
            <person name="Van der Meer J.R."/>
        </authorList>
    </citation>
    <scope>NUCLEOTIDE SEQUENCE [LARGE SCALE GENOMIC DNA]</scope>
    <source>
        <strain evidence="1 2">B13</strain>
    </source>
</reference>
<dbReference type="RefSeq" id="WP_052355248.1">
    <property type="nucleotide sequence ID" value="NZ_HG322950.1"/>
</dbReference>
<organism evidence="1 2">
    <name type="scientific">Pseudomonas knackmussii (strain DSM 6978 / CCUG 54928 / LMG 23759 / B13)</name>
    <dbReference type="NCBI Taxonomy" id="1301098"/>
    <lineage>
        <taxon>Bacteria</taxon>
        <taxon>Pseudomonadati</taxon>
        <taxon>Pseudomonadota</taxon>
        <taxon>Gammaproteobacteria</taxon>
        <taxon>Pseudomonadales</taxon>
        <taxon>Pseudomonadaceae</taxon>
        <taxon>Pseudomonas</taxon>
    </lineage>
</organism>
<dbReference type="PATRIC" id="fig|1301098.3.peg.2416"/>
<dbReference type="KEGG" id="pkc:PKB_2411"/>
<proteinExistence type="predicted"/>
<gene>
    <name evidence="1" type="ORF">PKB_2411</name>
</gene>
<dbReference type="Proteomes" id="UP000025241">
    <property type="component" value="Chromosome I"/>
</dbReference>
<evidence type="ECO:0000313" key="1">
    <source>
        <dbReference type="EMBL" id="CDF83758.1"/>
    </source>
</evidence>
<dbReference type="HOGENOM" id="CLU_2143706_0_0_6"/>
<dbReference type="AlphaFoldDB" id="A0A024HH32"/>
<keyword evidence="2" id="KW-1185">Reference proteome</keyword>
<name>A0A024HH32_PSEKB</name>
<sequence>MQLNGLERFALGKLIAHRPSIDEALLSAATRVLERVRTPVGFYALIELPPGLCDLDHLPECEWKFRVGLQKRGGFFVCWPVGDSRLCLEAVCDGGLDAPSLATELLSEGAGPEGLREATP</sequence>
<reference evidence="1 2" key="1">
    <citation type="submission" date="2013-03" db="EMBL/GenBank/DDBJ databases">
        <authorList>
            <person name="Linke B."/>
        </authorList>
    </citation>
    <scope>NUCLEOTIDE SEQUENCE [LARGE SCALE GENOMIC DNA]</scope>
    <source>
        <strain evidence="1 2">B13</strain>
    </source>
</reference>
<dbReference type="OrthoDB" id="6924111at2"/>